<dbReference type="PANTHER" id="PTHR39217">
    <property type="match status" value="1"/>
</dbReference>
<dbReference type="InterPro" id="IPR053191">
    <property type="entry name" value="DcsG_Biosynth_Enzyme"/>
</dbReference>
<dbReference type="InterPro" id="IPR011761">
    <property type="entry name" value="ATP-grasp"/>
</dbReference>
<evidence type="ECO:0000259" key="2">
    <source>
        <dbReference type="PROSITE" id="PS50975"/>
    </source>
</evidence>
<reference evidence="3" key="2">
    <citation type="submission" date="2020-09" db="EMBL/GenBank/DDBJ databases">
        <authorList>
            <person name="Sun Q."/>
            <person name="Ohkuma M."/>
        </authorList>
    </citation>
    <scope>NUCLEOTIDE SEQUENCE</scope>
    <source>
        <strain evidence="3">JCM 3051</strain>
    </source>
</reference>
<evidence type="ECO:0000256" key="1">
    <source>
        <dbReference type="PROSITE-ProRule" id="PRU00409"/>
    </source>
</evidence>
<dbReference type="GO" id="GO:0046872">
    <property type="term" value="F:metal ion binding"/>
    <property type="evidence" value="ECO:0007669"/>
    <property type="project" value="InterPro"/>
</dbReference>
<sequence>MPGASLKGVTNRRVALATCSQLPDLDADDVPLIAALGGRGITAEPAVWDDPAVDWPAYDLVLVRSTWDYSPRHDEFVAWARSLPRVANPASVIEWNTDKRYLRDLEAAGVPVIPTIWLDPSRHLSKRAVHTRMPAFGDFVVKPVVSAGAQNTGRYQPVSAQSRGKAIAHATRLLDDGRWVMIQPYVTSVDTSGETCLVFVDGELTHAVRKNALLTGPAEDSADELWAREEMTPYEATPAQVDVARRALEVARQATGAELTYARVDLVSGDDGVPMVLELELTEPSLWMKYGTGVEEKVADAVVKLLG</sequence>
<name>A0A8H9GGY5_9MICO</name>
<dbReference type="GO" id="GO:0005524">
    <property type="term" value="F:ATP binding"/>
    <property type="evidence" value="ECO:0007669"/>
    <property type="project" value="UniProtKB-UniRule"/>
</dbReference>
<accession>A0A8H9GGY5</accession>
<keyword evidence="1" id="KW-0067">ATP-binding</keyword>
<keyword evidence="4" id="KW-1185">Reference proteome</keyword>
<protein>
    <submittedName>
        <fullName evidence="3">ATP-grasp domain-containing protein</fullName>
    </submittedName>
</protein>
<keyword evidence="1" id="KW-0547">Nucleotide-binding</keyword>
<dbReference type="EMBL" id="BMPT01000007">
    <property type="protein sequence ID" value="GGM26100.1"/>
    <property type="molecule type" value="Genomic_DNA"/>
</dbReference>
<dbReference type="PROSITE" id="PS50975">
    <property type="entry name" value="ATP_GRASP"/>
    <property type="match status" value="1"/>
</dbReference>
<proteinExistence type="predicted"/>
<feature type="domain" description="ATP-grasp" evidence="2">
    <location>
        <begin position="102"/>
        <end position="307"/>
    </location>
</feature>
<dbReference type="SUPFAM" id="SSF56059">
    <property type="entry name" value="Glutathione synthetase ATP-binding domain-like"/>
    <property type="match status" value="1"/>
</dbReference>
<evidence type="ECO:0000313" key="4">
    <source>
        <dbReference type="Proteomes" id="UP000655589"/>
    </source>
</evidence>
<evidence type="ECO:0000313" key="3">
    <source>
        <dbReference type="EMBL" id="GGM26100.1"/>
    </source>
</evidence>
<comment type="caution">
    <text evidence="3">The sequence shown here is derived from an EMBL/GenBank/DDBJ whole genome shotgun (WGS) entry which is preliminary data.</text>
</comment>
<dbReference type="AlphaFoldDB" id="A0A8H9GGY5"/>
<dbReference type="Proteomes" id="UP000655589">
    <property type="component" value="Unassembled WGS sequence"/>
</dbReference>
<organism evidence="3 4">
    <name type="scientific">Promicromonospora citrea</name>
    <dbReference type="NCBI Taxonomy" id="43677"/>
    <lineage>
        <taxon>Bacteria</taxon>
        <taxon>Bacillati</taxon>
        <taxon>Actinomycetota</taxon>
        <taxon>Actinomycetes</taxon>
        <taxon>Micrococcales</taxon>
        <taxon>Promicromonosporaceae</taxon>
        <taxon>Promicromonospora</taxon>
    </lineage>
</organism>
<dbReference type="PANTHER" id="PTHR39217:SF1">
    <property type="entry name" value="GLUTATHIONE SYNTHETASE"/>
    <property type="match status" value="1"/>
</dbReference>
<reference evidence="3" key="1">
    <citation type="journal article" date="2014" name="Int. J. Syst. Evol. Microbiol.">
        <title>Complete genome sequence of Corynebacterium casei LMG S-19264T (=DSM 44701T), isolated from a smear-ripened cheese.</title>
        <authorList>
            <consortium name="US DOE Joint Genome Institute (JGI-PGF)"/>
            <person name="Walter F."/>
            <person name="Albersmeier A."/>
            <person name="Kalinowski J."/>
            <person name="Ruckert C."/>
        </authorList>
    </citation>
    <scope>NUCLEOTIDE SEQUENCE</scope>
    <source>
        <strain evidence="3">JCM 3051</strain>
    </source>
</reference>
<gene>
    <name evidence="3" type="ORF">GCM10010102_22230</name>
</gene>